<name>A0ABN2HL12_9MICO</name>
<sequence length="148" mass="15462">MTSAAVSSRTARRGMSRTRTQFVIAADEQALGALDALLASLPLCSSGRVFIEVPDASWIVPLTAPSRMTVTWLARSRGAALRSPGHALSRAVTAWADEMLCDGAEGTRVELLAGYLATADIVDHLIGIHGVSAASIRTPAVYGLPTAC</sequence>
<evidence type="ECO:0000259" key="1">
    <source>
        <dbReference type="Pfam" id="PF04954"/>
    </source>
</evidence>
<dbReference type="InterPro" id="IPR007037">
    <property type="entry name" value="SIP_rossman_dom"/>
</dbReference>
<evidence type="ECO:0000313" key="3">
    <source>
        <dbReference type="Proteomes" id="UP001501690"/>
    </source>
</evidence>
<dbReference type="Proteomes" id="UP001501690">
    <property type="component" value="Unassembled WGS sequence"/>
</dbReference>
<protein>
    <recommendedName>
        <fullName evidence="1">SIP-like Rossmann fold domain-containing protein</fullName>
    </recommendedName>
</protein>
<dbReference type="Gene3D" id="3.40.50.80">
    <property type="entry name" value="Nucleotide-binding domain of ferredoxin-NADP reductase (FNR) module"/>
    <property type="match status" value="1"/>
</dbReference>
<evidence type="ECO:0000313" key="2">
    <source>
        <dbReference type="EMBL" id="GAA1689735.1"/>
    </source>
</evidence>
<proteinExistence type="predicted"/>
<dbReference type="Pfam" id="PF04954">
    <property type="entry name" value="SIP"/>
    <property type="match status" value="1"/>
</dbReference>
<dbReference type="InterPro" id="IPR039261">
    <property type="entry name" value="FNR_nucleotide-bd"/>
</dbReference>
<organism evidence="2 3">
    <name type="scientific">Microbacterium sediminicola</name>
    <dbReference type="NCBI Taxonomy" id="415210"/>
    <lineage>
        <taxon>Bacteria</taxon>
        <taxon>Bacillati</taxon>
        <taxon>Actinomycetota</taxon>
        <taxon>Actinomycetes</taxon>
        <taxon>Micrococcales</taxon>
        <taxon>Microbacteriaceae</taxon>
        <taxon>Microbacterium</taxon>
    </lineage>
</organism>
<dbReference type="EMBL" id="BAAAPL010000001">
    <property type="protein sequence ID" value="GAA1689735.1"/>
    <property type="molecule type" value="Genomic_DNA"/>
</dbReference>
<accession>A0ABN2HL12</accession>
<comment type="caution">
    <text evidence="2">The sequence shown here is derived from an EMBL/GenBank/DDBJ whole genome shotgun (WGS) entry which is preliminary data.</text>
</comment>
<feature type="domain" description="SIP-like Rossmann fold" evidence="1">
    <location>
        <begin position="21"/>
        <end position="96"/>
    </location>
</feature>
<keyword evidence="3" id="KW-1185">Reference proteome</keyword>
<gene>
    <name evidence="2" type="ORF">GCM10009808_03350</name>
</gene>
<dbReference type="RefSeq" id="WP_344068339.1">
    <property type="nucleotide sequence ID" value="NZ_BAAAPL010000001.1"/>
</dbReference>
<reference evidence="2 3" key="1">
    <citation type="journal article" date="2019" name="Int. J. Syst. Evol. Microbiol.">
        <title>The Global Catalogue of Microorganisms (GCM) 10K type strain sequencing project: providing services to taxonomists for standard genome sequencing and annotation.</title>
        <authorList>
            <consortium name="The Broad Institute Genomics Platform"/>
            <consortium name="The Broad Institute Genome Sequencing Center for Infectious Disease"/>
            <person name="Wu L."/>
            <person name="Ma J."/>
        </authorList>
    </citation>
    <scope>NUCLEOTIDE SEQUENCE [LARGE SCALE GENOMIC DNA]</scope>
    <source>
        <strain evidence="2 3">JCM 15577</strain>
    </source>
</reference>